<evidence type="ECO:0000256" key="1">
    <source>
        <dbReference type="ARBA" id="ARBA00008853"/>
    </source>
</evidence>
<dbReference type="SUPFAM" id="SSF63829">
    <property type="entry name" value="Calcium-dependent phosphotriesterase"/>
    <property type="match status" value="1"/>
</dbReference>
<reference evidence="4 5" key="1">
    <citation type="submission" date="2024-09" db="EMBL/GenBank/DDBJ databases">
        <authorList>
            <person name="Sun Q."/>
            <person name="Mori K."/>
        </authorList>
    </citation>
    <scope>NUCLEOTIDE SEQUENCE [LARGE SCALE GENOMIC DNA]</scope>
    <source>
        <strain evidence="4 5">CCM 7609</strain>
    </source>
</reference>
<dbReference type="Pfam" id="PF08450">
    <property type="entry name" value="SGL"/>
    <property type="match status" value="1"/>
</dbReference>
<proteinExistence type="inferred from homology"/>
<feature type="compositionally biased region" description="Basic residues" evidence="2">
    <location>
        <begin position="52"/>
        <end position="70"/>
    </location>
</feature>
<dbReference type="PANTHER" id="PTHR10907:SF47">
    <property type="entry name" value="REGUCALCIN"/>
    <property type="match status" value="1"/>
</dbReference>
<comment type="similarity">
    <text evidence="1">Belongs to the SMP-30/CGR1 family.</text>
</comment>
<dbReference type="EMBL" id="JBHMFI010000001">
    <property type="protein sequence ID" value="MFB9070204.1"/>
    <property type="molecule type" value="Genomic_DNA"/>
</dbReference>
<dbReference type="InterPro" id="IPR005511">
    <property type="entry name" value="SMP-30"/>
</dbReference>
<feature type="domain" description="SMP-30/Gluconolactonase/LRE-like region" evidence="3">
    <location>
        <begin position="126"/>
        <end position="366"/>
    </location>
</feature>
<keyword evidence="5" id="KW-1185">Reference proteome</keyword>
<dbReference type="GO" id="GO:0016787">
    <property type="term" value="F:hydrolase activity"/>
    <property type="evidence" value="ECO:0007669"/>
    <property type="project" value="UniProtKB-KW"/>
</dbReference>
<sequence>MAASSRASSPKYASPWGSSRTVLPPVQAGRSVAGFPRSLRLSSQPAPVRSSQRGHRVPSRCVPSRRRARDMRRSLHPRPEDRKEPLAPSTPAGLSEGEPSFPTLPHRIQEVSMRAQQITDPITYHGEGPVWSEQWGGLRWVDMLAGDILTLTGDAGDAWDTVTRHHVASVAAAVRPRRGGGAVIGVEQGFALEDSDGSIATLSPVWASNAVRMNEGACDPDGRFYCGSMAYDQTPGAASLYRLDVDGRVDVVLDGVTISNGLDWSPDGSLAYYNDTPTGHVSVFDYDTANGLTARRSFVQIADGGQPDGLTVDAEGGVWVAVVGQGVIQRYRPDGRLDEVIEVPATKTTACTFGGEHLDRLFITTSREDVDTDADPLAGALFVAEVGVRGIPTRPFAG</sequence>
<dbReference type="PANTHER" id="PTHR10907">
    <property type="entry name" value="REGUCALCIN"/>
    <property type="match status" value="1"/>
</dbReference>
<dbReference type="EC" id="3.1.1.99" evidence="4"/>
<feature type="region of interest" description="Disordered" evidence="2">
    <location>
        <begin position="1"/>
        <end position="103"/>
    </location>
</feature>
<feature type="compositionally biased region" description="Polar residues" evidence="2">
    <location>
        <begin position="40"/>
        <end position="51"/>
    </location>
</feature>
<protein>
    <submittedName>
        <fullName evidence="4">SMP-30/gluconolactonase/LRE family protein</fullName>
        <ecNumber evidence="4">3.1.1.99</ecNumber>
    </submittedName>
</protein>
<dbReference type="InterPro" id="IPR011042">
    <property type="entry name" value="6-blade_b-propeller_TolB-like"/>
</dbReference>
<dbReference type="InterPro" id="IPR013658">
    <property type="entry name" value="SGL"/>
</dbReference>
<name>A0ABV5FUS8_9MICC</name>
<evidence type="ECO:0000313" key="5">
    <source>
        <dbReference type="Proteomes" id="UP001589575"/>
    </source>
</evidence>
<feature type="compositionally biased region" description="Basic and acidic residues" evidence="2">
    <location>
        <begin position="71"/>
        <end position="85"/>
    </location>
</feature>
<gene>
    <name evidence="4" type="ORF">ACFFX0_02960</name>
</gene>
<accession>A0ABV5FUS8</accession>
<organism evidence="4 5">
    <name type="scientific">Citricoccus parietis</name>
    <dbReference type="NCBI Taxonomy" id="592307"/>
    <lineage>
        <taxon>Bacteria</taxon>
        <taxon>Bacillati</taxon>
        <taxon>Actinomycetota</taxon>
        <taxon>Actinomycetes</taxon>
        <taxon>Micrococcales</taxon>
        <taxon>Micrococcaceae</taxon>
        <taxon>Citricoccus</taxon>
    </lineage>
</organism>
<evidence type="ECO:0000313" key="4">
    <source>
        <dbReference type="EMBL" id="MFB9070204.1"/>
    </source>
</evidence>
<dbReference type="PRINTS" id="PR01790">
    <property type="entry name" value="SMP30FAMILY"/>
</dbReference>
<evidence type="ECO:0000256" key="2">
    <source>
        <dbReference type="SAM" id="MobiDB-lite"/>
    </source>
</evidence>
<evidence type="ECO:0000259" key="3">
    <source>
        <dbReference type="Pfam" id="PF08450"/>
    </source>
</evidence>
<dbReference type="Proteomes" id="UP001589575">
    <property type="component" value="Unassembled WGS sequence"/>
</dbReference>
<keyword evidence="4" id="KW-0378">Hydrolase</keyword>
<dbReference type="Gene3D" id="2.120.10.30">
    <property type="entry name" value="TolB, C-terminal domain"/>
    <property type="match status" value="1"/>
</dbReference>
<comment type="caution">
    <text evidence="4">The sequence shown here is derived from an EMBL/GenBank/DDBJ whole genome shotgun (WGS) entry which is preliminary data.</text>
</comment>